<feature type="domain" description="GmrSD restriction endonucleases N-terminal" evidence="1">
    <location>
        <begin position="14"/>
        <end position="140"/>
    </location>
</feature>
<evidence type="ECO:0000313" key="2">
    <source>
        <dbReference type="EMBL" id="MEQ3553882.1"/>
    </source>
</evidence>
<dbReference type="Pfam" id="PF03235">
    <property type="entry name" value="GmrSD_N"/>
    <property type="match status" value="1"/>
</dbReference>
<name>A0ABV1KJW8_9PSEU</name>
<dbReference type="InterPro" id="IPR004919">
    <property type="entry name" value="GmrSD_N"/>
</dbReference>
<dbReference type="EMBL" id="JBEDNQ010000012">
    <property type="protein sequence ID" value="MEQ3553882.1"/>
    <property type="molecule type" value="Genomic_DNA"/>
</dbReference>
<sequence length="192" mass="22315">MVSSGITGRTFTLETLFLGKTTYAIEYYQREYEWGPDEVQTLLHDLVEEFKRADGARKARWWSQQLTQHFLGPFVYTDEPGDKRFLADGKQRFTTLHLIFLHLLRALPDSASKKIERRLTGAVVAGYHRDRPRFRLELDERQQAMEALLDDHHYEVPLGASLSLQNLWARSQQIAGDLSQQFDSDQLDPFVD</sequence>
<dbReference type="PANTHER" id="PTHR35149:SF2">
    <property type="entry name" value="DUF262 DOMAIN-CONTAINING PROTEIN"/>
    <property type="match status" value="1"/>
</dbReference>
<evidence type="ECO:0000259" key="1">
    <source>
        <dbReference type="Pfam" id="PF03235"/>
    </source>
</evidence>
<dbReference type="PANTHER" id="PTHR35149">
    <property type="entry name" value="SLL5132 PROTEIN"/>
    <property type="match status" value="1"/>
</dbReference>
<gene>
    <name evidence="2" type="ORF">WIS52_25690</name>
</gene>
<organism evidence="2 3">
    <name type="scientific">Pseudonocardia nematodicida</name>
    <dbReference type="NCBI Taxonomy" id="1206997"/>
    <lineage>
        <taxon>Bacteria</taxon>
        <taxon>Bacillati</taxon>
        <taxon>Actinomycetota</taxon>
        <taxon>Actinomycetes</taxon>
        <taxon>Pseudonocardiales</taxon>
        <taxon>Pseudonocardiaceae</taxon>
        <taxon>Pseudonocardia</taxon>
    </lineage>
</organism>
<dbReference type="Proteomes" id="UP001494902">
    <property type="component" value="Unassembled WGS sequence"/>
</dbReference>
<keyword evidence="3" id="KW-1185">Reference proteome</keyword>
<proteinExistence type="predicted"/>
<dbReference type="RefSeq" id="WP_349300955.1">
    <property type="nucleotide sequence ID" value="NZ_JBEDNQ010000012.1"/>
</dbReference>
<reference evidence="2 3" key="1">
    <citation type="submission" date="2024-03" db="EMBL/GenBank/DDBJ databases">
        <title>Draft genome sequence of Pseudonocardia nematodicida JCM 31783.</title>
        <authorList>
            <person name="Butdee W."/>
            <person name="Duangmal K."/>
        </authorList>
    </citation>
    <scope>NUCLEOTIDE SEQUENCE [LARGE SCALE GENOMIC DNA]</scope>
    <source>
        <strain evidence="2 3">JCM 31783</strain>
    </source>
</reference>
<evidence type="ECO:0000313" key="3">
    <source>
        <dbReference type="Proteomes" id="UP001494902"/>
    </source>
</evidence>
<protein>
    <submittedName>
        <fullName evidence="2">DUF262 domain-containing protein</fullName>
    </submittedName>
</protein>
<accession>A0ABV1KJW8</accession>
<comment type="caution">
    <text evidence="2">The sequence shown here is derived from an EMBL/GenBank/DDBJ whole genome shotgun (WGS) entry which is preliminary data.</text>
</comment>